<comment type="caution">
    <text evidence="1">The sequence shown here is derived from an EMBL/GenBank/DDBJ whole genome shotgun (WGS) entry which is preliminary data.</text>
</comment>
<dbReference type="EMBL" id="CAOQHR010000012">
    <property type="protein sequence ID" value="CAI6341536.1"/>
    <property type="molecule type" value="Genomic_DNA"/>
</dbReference>
<accession>A0A9W4USJ4</accession>
<keyword evidence="2" id="KW-1185">Reference proteome</keyword>
<dbReference type="AlphaFoldDB" id="A0A9W4USJ4"/>
<name>A0A9W4USJ4_9PLEO</name>
<dbReference type="OrthoDB" id="3927820at2759"/>
<evidence type="ECO:0000313" key="1">
    <source>
        <dbReference type="EMBL" id="CAI6341536.1"/>
    </source>
</evidence>
<evidence type="ECO:0000313" key="2">
    <source>
        <dbReference type="Proteomes" id="UP001152607"/>
    </source>
</evidence>
<proteinExistence type="predicted"/>
<protein>
    <submittedName>
        <fullName evidence="1">Uncharacterized protein</fullName>
    </submittedName>
</protein>
<gene>
    <name evidence="1" type="ORF">PDIGIT_LOCUS14734</name>
</gene>
<reference evidence="1" key="1">
    <citation type="submission" date="2023-01" db="EMBL/GenBank/DDBJ databases">
        <authorList>
            <person name="Van Ghelder C."/>
            <person name="Rancurel C."/>
        </authorList>
    </citation>
    <scope>NUCLEOTIDE SEQUENCE</scope>
    <source>
        <strain evidence="1">CNCM I-4278</strain>
    </source>
</reference>
<dbReference type="Proteomes" id="UP001152607">
    <property type="component" value="Unassembled WGS sequence"/>
</dbReference>
<organism evidence="1 2">
    <name type="scientific">Periconia digitata</name>
    <dbReference type="NCBI Taxonomy" id="1303443"/>
    <lineage>
        <taxon>Eukaryota</taxon>
        <taxon>Fungi</taxon>
        <taxon>Dikarya</taxon>
        <taxon>Ascomycota</taxon>
        <taxon>Pezizomycotina</taxon>
        <taxon>Dothideomycetes</taxon>
        <taxon>Pleosporomycetidae</taxon>
        <taxon>Pleosporales</taxon>
        <taxon>Massarineae</taxon>
        <taxon>Periconiaceae</taxon>
        <taxon>Periconia</taxon>
    </lineage>
</organism>
<sequence length="226" mass="24241">MLAVDAAKDTLPQYAADYQGQQAPEVIAGFPVLFLQTPQDPNTAEARARAAWIGYPSQGPLTATSRIGYIKENVAHAILLVDTKDPLIPEFFRPWPLSPTLCTVDNIIGYLLAPGFATSPTSLPTGGMATLDMAFVAACMGVADDDNLEYSHTHGRPVVKKDSRLLVRGPQLGMPQLYLRWLGGAITDKIIKIPKSVLKGCYRTMTTRLAEEAQSAAAASAAQSTP</sequence>